<dbReference type="Proteomes" id="UP000324222">
    <property type="component" value="Unassembled WGS sequence"/>
</dbReference>
<proteinExistence type="predicted"/>
<comment type="caution">
    <text evidence="2">The sequence shown here is derived from an EMBL/GenBank/DDBJ whole genome shotgun (WGS) entry which is preliminary data.</text>
</comment>
<dbReference type="EMBL" id="VSRR010000285">
    <property type="protein sequence ID" value="MPC13483.1"/>
    <property type="molecule type" value="Genomic_DNA"/>
</dbReference>
<name>A0A5B7D167_PORTR</name>
<organism evidence="2 3">
    <name type="scientific">Portunus trituberculatus</name>
    <name type="common">Swimming crab</name>
    <name type="synonym">Neptunus trituberculatus</name>
    <dbReference type="NCBI Taxonomy" id="210409"/>
    <lineage>
        <taxon>Eukaryota</taxon>
        <taxon>Metazoa</taxon>
        <taxon>Ecdysozoa</taxon>
        <taxon>Arthropoda</taxon>
        <taxon>Crustacea</taxon>
        <taxon>Multicrustacea</taxon>
        <taxon>Malacostraca</taxon>
        <taxon>Eumalacostraca</taxon>
        <taxon>Eucarida</taxon>
        <taxon>Decapoda</taxon>
        <taxon>Pleocyemata</taxon>
        <taxon>Brachyura</taxon>
        <taxon>Eubrachyura</taxon>
        <taxon>Portunoidea</taxon>
        <taxon>Portunidae</taxon>
        <taxon>Portuninae</taxon>
        <taxon>Portunus</taxon>
    </lineage>
</organism>
<evidence type="ECO:0000313" key="2">
    <source>
        <dbReference type="EMBL" id="MPC13483.1"/>
    </source>
</evidence>
<evidence type="ECO:0000313" key="3">
    <source>
        <dbReference type="Proteomes" id="UP000324222"/>
    </source>
</evidence>
<feature type="region of interest" description="Disordered" evidence="1">
    <location>
        <begin position="1"/>
        <end position="40"/>
    </location>
</feature>
<reference evidence="2 3" key="1">
    <citation type="submission" date="2019-05" db="EMBL/GenBank/DDBJ databases">
        <title>Another draft genome of Portunus trituberculatus and its Hox gene families provides insights of decapod evolution.</title>
        <authorList>
            <person name="Jeong J.-H."/>
            <person name="Song I."/>
            <person name="Kim S."/>
            <person name="Choi T."/>
            <person name="Kim D."/>
            <person name="Ryu S."/>
            <person name="Kim W."/>
        </authorList>
    </citation>
    <scope>NUCLEOTIDE SEQUENCE [LARGE SCALE GENOMIC DNA]</scope>
    <source>
        <tissue evidence="2">Muscle</tissue>
    </source>
</reference>
<evidence type="ECO:0000256" key="1">
    <source>
        <dbReference type="SAM" id="MobiDB-lite"/>
    </source>
</evidence>
<feature type="compositionally biased region" description="Gly residues" evidence="1">
    <location>
        <begin position="30"/>
        <end position="40"/>
    </location>
</feature>
<accession>A0A5B7D167</accession>
<gene>
    <name evidence="2" type="ORF">E2C01_006221</name>
</gene>
<keyword evidence="3" id="KW-1185">Reference proteome</keyword>
<protein>
    <submittedName>
        <fullName evidence="2">Uncharacterized protein</fullName>
    </submittedName>
</protein>
<dbReference type="AlphaFoldDB" id="A0A5B7D167"/>
<sequence length="40" mass="4353">MRRSRGRGGSWPNAPRSGRRQHTMIHEGGGHGAGKGTELR</sequence>